<keyword evidence="3" id="KW-1185">Reference proteome</keyword>
<feature type="compositionally biased region" description="Polar residues" evidence="1">
    <location>
        <begin position="399"/>
        <end position="410"/>
    </location>
</feature>
<feature type="region of interest" description="Disordered" evidence="1">
    <location>
        <begin position="559"/>
        <end position="589"/>
    </location>
</feature>
<name>A0ABN7NTG6_TIMPD</name>
<gene>
    <name evidence="2" type="ORF">TPAB3V08_LOCUS3440</name>
</gene>
<accession>A0ABN7NTG6</accession>
<feature type="region of interest" description="Disordered" evidence="1">
    <location>
        <begin position="370"/>
        <end position="424"/>
    </location>
</feature>
<organism evidence="2 3">
    <name type="scientific">Timema podura</name>
    <name type="common">Walking stick</name>
    <dbReference type="NCBI Taxonomy" id="61482"/>
    <lineage>
        <taxon>Eukaryota</taxon>
        <taxon>Metazoa</taxon>
        <taxon>Ecdysozoa</taxon>
        <taxon>Arthropoda</taxon>
        <taxon>Hexapoda</taxon>
        <taxon>Insecta</taxon>
        <taxon>Pterygota</taxon>
        <taxon>Neoptera</taxon>
        <taxon>Polyneoptera</taxon>
        <taxon>Phasmatodea</taxon>
        <taxon>Timematodea</taxon>
        <taxon>Timematoidea</taxon>
        <taxon>Timematidae</taxon>
        <taxon>Timema</taxon>
    </lineage>
</organism>
<feature type="compositionally biased region" description="Polar residues" evidence="1">
    <location>
        <begin position="439"/>
        <end position="464"/>
    </location>
</feature>
<dbReference type="Proteomes" id="UP001153148">
    <property type="component" value="Unassembled WGS sequence"/>
</dbReference>
<feature type="compositionally biased region" description="Low complexity" evidence="1">
    <location>
        <begin position="376"/>
        <end position="398"/>
    </location>
</feature>
<dbReference type="EMBL" id="CAJPIN010003848">
    <property type="protein sequence ID" value="CAG2056448.1"/>
    <property type="molecule type" value="Genomic_DNA"/>
</dbReference>
<feature type="compositionally biased region" description="Basic and acidic residues" evidence="1">
    <location>
        <begin position="265"/>
        <end position="274"/>
    </location>
</feature>
<proteinExistence type="predicted"/>
<feature type="compositionally biased region" description="Polar residues" evidence="1">
    <location>
        <begin position="151"/>
        <end position="172"/>
    </location>
</feature>
<feature type="compositionally biased region" description="Low complexity" evidence="1">
    <location>
        <begin position="563"/>
        <end position="587"/>
    </location>
</feature>
<feature type="region of interest" description="Disordered" evidence="1">
    <location>
        <begin position="505"/>
        <end position="531"/>
    </location>
</feature>
<protein>
    <submittedName>
        <fullName evidence="2">Uncharacterized protein</fullName>
    </submittedName>
</protein>
<evidence type="ECO:0000256" key="1">
    <source>
        <dbReference type="SAM" id="MobiDB-lite"/>
    </source>
</evidence>
<reference evidence="2" key="1">
    <citation type="submission" date="2021-03" db="EMBL/GenBank/DDBJ databases">
        <authorList>
            <person name="Tran Van P."/>
        </authorList>
    </citation>
    <scope>NUCLEOTIDE SEQUENCE</scope>
</reference>
<feature type="region of interest" description="Disordered" evidence="1">
    <location>
        <begin position="438"/>
        <end position="464"/>
    </location>
</feature>
<comment type="caution">
    <text evidence="2">The sequence shown here is derived from an EMBL/GenBank/DDBJ whole genome shotgun (WGS) entry which is preliminary data.</text>
</comment>
<sequence>MRMRKSGSWLQILFETQVRGKLPTYDTRQMAPRYTSPPNCVSPNQMQVHNIPWAPPINQRSWCASSPPNYWTLPARRPSEAHAGYSVPMNGSGDHYLNRSGSGRYNTIANTGTRGQYSKTSHAINMSPLSHSAYDPRGRILPVNYETLPQNNIIGDPNSNEHSQNYGYYSNTKNHKPFPDIRIHQQNQSVSPQFQNQPQAQGRYPNSNVPNRQYGQPIPASIPNVPRNLVVNSDNTSVQRGGTYYSQVPMRPNLTGQRFFSSTPTKDEQIERHHTQSSSSLDFSTTLSPIQKISDQQMERRNMLQQTISTDSKLNTNNQQPTNSRQIEGAREHTMTKPGITKLLSPPKTTMTAEEIFAAIHKSKKRLNIKSDMDSVSRSTSPSCSSMTSVSPVSSETSLNGGKTVTNNIAENGGRSRHSWSPNNNSGEYYDFYRHYENKSPSPNTSPGSRQSWSSERLGPRQQTSRNDFKRLLLQHGSKSNPSHTLGSSNGRISAVEQLKLSRQQKLNKQTNGHLPRSPAEKRTNGSKLLTSPRSLANWRFSSPRTDVLSSTILEDCAEEENASSSPENKVSKSTTTNNRNRISNKSVSFASPEQQLAGFKNARQTVSPQIMNEQNSLLLTPSPRINALMTKTRSFHYGTNNRSILGAIDTKTIWKRMDLTSKTTDKVYTRATVSRLKRLRSLGVLESFNTGITKCSPK</sequence>
<feature type="region of interest" description="Disordered" evidence="1">
    <location>
        <begin position="151"/>
        <end position="210"/>
    </location>
</feature>
<feature type="compositionally biased region" description="Polar residues" evidence="1">
    <location>
        <begin position="184"/>
        <end position="210"/>
    </location>
</feature>
<feature type="region of interest" description="Disordered" evidence="1">
    <location>
        <begin position="261"/>
        <end position="283"/>
    </location>
</feature>
<evidence type="ECO:0000313" key="3">
    <source>
        <dbReference type="Proteomes" id="UP001153148"/>
    </source>
</evidence>
<evidence type="ECO:0000313" key="2">
    <source>
        <dbReference type="EMBL" id="CAG2056448.1"/>
    </source>
</evidence>